<protein>
    <submittedName>
        <fullName evidence="1">Uncharacterized protein</fullName>
    </submittedName>
</protein>
<name>A0AAV7VY86_PLEWA</name>
<reference evidence="1" key="1">
    <citation type="journal article" date="2022" name="bioRxiv">
        <title>Sequencing and chromosome-scale assembly of the giantPleurodeles waltlgenome.</title>
        <authorList>
            <person name="Brown T."/>
            <person name="Elewa A."/>
            <person name="Iarovenko S."/>
            <person name="Subramanian E."/>
            <person name="Araus A.J."/>
            <person name="Petzold A."/>
            <person name="Susuki M."/>
            <person name="Suzuki K.-i.T."/>
            <person name="Hayashi T."/>
            <person name="Toyoda A."/>
            <person name="Oliveira C."/>
            <person name="Osipova E."/>
            <person name="Leigh N.D."/>
            <person name="Simon A."/>
            <person name="Yun M.H."/>
        </authorList>
    </citation>
    <scope>NUCLEOTIDE SEQUENCE</scope>
    <source>
        <strain evidence="1">20211129_DDA</strain>
        <tissue evidence="1">Liver</tissue>
    </source>
</reference>
<dbReference type="Proteomes" id="UP001066276">
    <property type="component" value="Chromosome 1_2"/>
</dbReference>
<keyword evidence="2" id="KW-1185">Reference proteome</keyword>
<accession>A0AAV7VY86</accession>
<dbReference type="AlphaFoldDB" id="A0AAV7VY86"/>
<comment type="caution">
    <text evidence="1">The sequence shown here is derived from an EMBL/GenBank/DDBJ whole genome shotgun (WGS) entry which is preliminary data.</text>
</comment>
<proteinExistence type="predicted"/>
<sequence>MTFLPILRGTIFRRTSGGAETAKQSYLGTLSRATEARVVGGCLEANSVFPPAGVAVSVPQEAPLDRFWQCGTYRRAEQSGARRV</sequence>
<organism evidence="1 2">
    <name type="scientific">Pleurodeles waltl</name>
    <name type="common">Iberian ribbed newt</name>
    <dbReference type="NCBI Taxonomy" id="8319"/>
    <lineage>
        <taxon>Eukaryota</taxon>
        <taxon>Metazoa</taxon>
        <taxon>Chordata</taxon>
        <taxon>Craniata</taxon>
        <taxon>Vertebrata</taxon>
        <taxon>Euteleostomi</taxon>
        <taxon>Amphibia</taxon>
        <taxon>Batrachia</taxon>
        <taxon>Caudata</taxon>
        <taxon>Salamandroidea</taxon>
        <taxon>Salamandridae</taxon>
        <taxon>Pleurodelinae</taxon>
        <taxon>Pleurodeles</taxon>
    </lineage>
</organism>
<evidence type="ECO:0000313" key="2">
    <source>
        <dbReference type="Proteomes" id="UP001066276"/>
    </source>
</evidence>
<evidence type="ECO:0000313" key="1">
    <source>
        <dbReference type="EMBL" id="KAJ1205035.1"/>
    </source>
</evidence>
<gene>
    <name evidence="1" type="ORF">NDU88_000470</name>
</gene>
<dbReference type="EMBL" id="JANPWB010000002">
    <property type="protein sequence ID" value="KAJ1205035.1"/>
    <property type="molecule type" value="Genomic_DNA"/>
</dbReference>